<organism evidence="1 2">
    <name type="scientific">Symbiodinium natans</name>
    <dbReference type="NCBI Taxonomy" id="878477"/>
    <lineage>
        <taxon>Eukaryota</taxon>
        <taxon>Sar</taxon>
        <taxon>Alveolata</taxon>
        <taxon>Dinophyceae</taxon>
        <taxon>Suessiales</taxon>
        <taxon>Symbiodiniaceae</taxon>
        <taxon>Symbiodinium</taxon>
    </lineage>
</organism>
<proteinExistence type="predicted"/>
<reference evidence="1" key="1">
    <citation type="submission" date="2021-02" db="EMBL/GenBank/DDBJ databases">
        <authorList>
            <person name="Dougan E. K."/>
            <person name="Rhodes N."/>
            <person name="Thang M."/>
            <person name="Chan C."/>
        </authorList>
    </citation>
    <scope>NUCLEOTIDE SEQUENCE</scope>
</reference>
<evidence type="ECO:0000313" key="1">
    <source>
        <dbReference type="EMBL" id="CAE7399906.1"/>
    </source>
</evidence>
<evidence type="ECO:0000313" key="2">
    <source>
        <dbReference type="Proteomes" id="UP000604046"/>
    </source>
</evidence>
<dbReference type="EMBL" id="CAJNDS010002263">
    <property type="protein sequence ID" value="CAE7399906.1"/>
    <property type="molecule type" value="Genomic_DNA"/>
</dbReference>
<gene>
    <name evidence="1" type="ORF">SNAT2548_LOCUS21772</name>
</gene>
<comment type="caution">
    <text evidence="1">The sequence shown here is derived from an EMBL/GenBank/DDBJ whole genome shotgun (WGS) entry which is preliminary data.</text>
</comment>
<accession>A0A812QRI2</accession>
<sequence>MLARLSSGNLDLTLRMRALDVRAVRERLERNAAQGFPLDMELLQTADDLVVRFQAHPPEGFFNYICGLQEFCLFGYVSALFVRARHLMLEPGERETANDLSYAEPILGKEKLGQGEKLGLTTPVTEICARRNINQTDFMTYAPWCHEAQYVSKNPVRPPSVPLESLHWQPPLDLVARLSQPRAKALVQVAVFGTHATLSLEPVDMLKRSQAHFELKATFFGLEPRWCEILGLCDQGSSAITQLLRAAEEDPFAYPWDTLSQHLSAAASADPALREAQLLLCTEPVAGCIMLRQWASRERGSLPMLGFYGVALLNGCPPQDVKTFWRGFGELLDSSSKTRMATNNLILSEQPLPLQL</sequence>
<protein>
    <submittedName>
        <fullName evidence="1">Uncharacterized protein</fullName>
    </submittedName>
</protein>
<dbReference type="AlphaFoldDB" id="A0A812QRI2"/>
<name>A0A812QRI2_9DINO</name>
<dbReference type="OrthoDB" id="419709at2759"/>
<dbReference type="Proteomes" id="UP000604046">
    <property type="component" value="Unassembled WGS sequence"/>
</dbReference>
<keyword evidence="2" id="KW-1185">Reference proteome</keyword>